<dbReference type="EMBL" id="MNQH01000001">
    <property type="protein sequence ID" value="OKY96755.1"/>
    <property type="molecule type" value="Genomic_DNA"/>
</dbReference>
<evidence type="ECO:0000256" key="1">
    <source>
        <dbReference type="ARBA" id="ARBA00007358"/>
    </source>
</evidence>
<comment type="similarity">
    <text evidence="1">Belongs to the iron-containing alcohol dehydrogenase family.</text>
</comment>
<dbReference type="PANTHER" id="PTHR43633:SF1">
    <property type="entry name" value="ALCOHOL DEHYDROGENASE YQHD"/>
    <property type="match status" value="1"/>
</dbReference>
<evidence type="ECO:0000259" key="4">
    <source>
        <dbReference type="Pfam" id="PF25137"/>
    </source>
</evidence>
<feature type="domain" description="Fe-containing alcohol dehydrogenase-like C-terminal" evidence="4">
    <location>
        <begin position="187"/>
        <end position="353"/>
    </location>
</feature>
<dbReference type="InterPro" id="IPR018211">
    <property type="entry name" value="ADH_Fe_CS"/>
</dbReference>
<dbReference type="STRING" id="28117.BHV66_01445"/>
<dbReference type="AlphaFoldDB" id="A0A1Q6FD18"/>
<dbReference type="CDD" id="cd08187">
    <property type="entry name" value="BDH"/>
    <property type="match status" value="1"/>
</dbReference>
<dbReference type="Gene3D" id="1.20.1090.10">
    <property type="entry name" value="Dehydroquinate synthase-like - alpha domain"/>
    <property type="match status" value="1"/>
</dbReference>
<dbReference type="Pfam" id="PF25137">
    <property type="entry name" value="ADH_Fe_C"/>
    <property type="match status" value="1"/>
</dbReference>
<evidence type="ECO:0000313" key="5">
    <source>
        <dbReference type="EMBL" id="OKY96755.1"/>
    </source>
</evidence>
<dbReference type="GO" id="GO:0046872">
    <property type="term" value="F:metal ion binding"/>
    <property type="evidence" value="ECO:0007669"/>
    <property type="project" value="InterPro"/>
</dbReference>
<evidence type="ECO:0000256" key="2">
    <source>
        <dbReference type="ARBA" id="ARBA00023002"/>
    </source>
</evidence>
<dbReference type="SUPFAM" id="SSF56796">
    <property type="entry name" value="Dehydroquinate synthase-like"/>
    <property type="match status" value="1"/>
</dbReference>
<feature type="domain" description="Alcohol dehydrogenase iron-type/glycerol dehydrogenase GldA" evidence="3">
    <location>
        <begin position="9"/>
        <end position="172"/>
    </location>
</feature>
<dbReference type="PANTHER" id="PTHR43633">
    <property type="entry name" value="ALCOHOL DEHYDROGENASE YQHD"/>
    <property type="match status" value="1"/>
</dbReference>
<dbReference type="GO" id="GO:0005829">
    <property type="term" value="C:cytosol"/>
    <property type="evidence" value="ECO:0007669"/>
    <property type="project" value="TreeGrafter"/>
</dbReference>
<dbReference type="FunFam" id="3.40.50.1970:FF:000003">
    <property type="entry name" value="Alcohol dehydrogenase, iron-containing"/>
    <property type="match status" value="1"/>
</dbReference>
<organism evidence="5 6">
    <name type="scientific">Alistipes putredinis</name>
    <dbReference type="NCBI Taxonomy" id="28117"/>
    <lineage>
        <taxon>Bacteria</taxon>
        <taxon>Pseudomonadati</taxon>
        <taxon>Bacteroidota</taxon>
        <taxon>Bacteroidia</taxon>
        <taxon>Bacteroidales</taxon>
        <taxon>Rikenellaceae</taxon>
        <taxon>Alistipes</taxon>
    </lineage>
</organism>
<dbReference type="Gene3D" id="3.40.50.1970">
    <property type="match status" value="1"/>
</dbReference>
<dbReference type="InterPro" id="IPR044731">
    <property type="entry name" value="BDH-like"/>
</dbReference>
<reference evidence="5 6" key="1">
    <citation type="journal article" date="2016" name="Nat. Biotechnol.">
        <title>Measurement of bacterial replication rates in microbial communities.</title>
        <authorList>
            <person name="Brown C.T."/>
            <person name="Olm M.R."/>
            <person name="Thomas B.C."/>
            <person name="Banfield J.F."/>
        </authorList>
    </citation>
    <scope>NUCLEOTIDE SEQUENCE [LARGE SCALE GENOMIC DNA]</scope>
    <source>
        <strain evidence="5">CAG:67_53_122</strain>
    </source>
</reference>
<dbReference type="InterPro" id="IPR001670">
    <property type="entry name" value="ADH_Fe/GldA"/>
</dbReference>
<proteinExistence type="inferred from homology"/>
<dbReference type="GeneID" id="73802167"/>
<dbReference type="GO" id="GO:1990362">
    <property type="term" value="F:butanol dehydrogenase (NAD+) activity"/>
    <property type="evidence" value="ECO:0007669"/>
    <property type="project" value="InterPro"/>
</dbReference>
<name>A0A1Q6FD18_9BACT</name>
<dbReference type="PROSITE" id="PS00913">
    <property type="entry name" value="ADH_IRON_1"/>
    <property type="match status" value="1"/>
</dbReference>
<keyword evidence="2" id="KW-0560">Oxidoreductase</keyword>
<comment type="caution">
    <text evidence="5">The sequence shown here is derived from an EMBL/GenBank/DDBJ whole genome shotgun (WGS) entry which is preliminary data.</text>
</comment>
<accession>A0A1Q6FD18</accession>
<dbReference type="Pfam" id="PF00465">
    <property type="entry name" value="Fe-ADH"/>
    <property type="match status" value="1"/>
</dbReference>
<evidence type="ECO:0000313" key="6">
    <source>
        <dbReference type="Proteomes" id="UP000187417"/>
    </source>
</evidence>
<dbReference type="GO" id="GO:1990002">
    <property type="term" value="F:methylglyoxal reductase (NADPH) (acetol producing) activity"/>
    <property type="evidence" value="ECO:0007669"/>
    <property type="project" value="TreeGrafter"/>
</dbReference>
<dbReference type="PROSITE" id="PS00060">
    <property type="entry name" value="ADH_IRON_2"/>
    <property type="match status" value="1"/>
</dbReference>
<dbReference type="GO" id="GO:0008106">
    <property type="term" value="F:alcohol dehydrogenase (NADP+) activity"/>
    <property type="evidence" value="ECO:0007669"/>
    <property type="project" value="TreeGrafter"/>
</dbReference>
<dbReference type="RefSeq" id="WP_004327541.1">
    <property type="nucleotide sequence ID" value="NZ_BAAFKT010000020.1"/>
</dbReference>
<evidence type="ECO:0000259" key="3">
    <source>
        <dbReference type="Pfam" id="PF00465"/>
    </source>
</evidence>
<protein>
    <submittedName>
        <fullName evidence="5">Alcohol dehydrogenase</fullName>
    </submittedName>
</protein>
<dbReference type="InterPro" id="IPR056798">
    <property type="entry name" value="ADH_Fe_C"/>
</dbReference>
<sequence length="381" mass="41894">MNNFTFQNPVKLIFGKGSIAKLAKEIPADKKIMVTFGGGSVKKNGVYDQVVAALKGRDFVEFWGIEPNPKIETLRKAIAQGKAEKVDFLLSVGGGSVLDGTKLIAAGIPYDGDAWELVLDEDKIGEVVPFGDVMTLPATGSEMNAGAVISNLATQEKFAFHHSFPQFSILDPEATFSLPPFQVACGIADTFVHVMEQYLTVTGVSPLMDRWAEGILQTLIEIAPKIRANQHDYDQMANFMLCATMGLNGFIAMGVPQDWATHMIGHELTALHGVTHGQTLVVVLPALMSVMREQKKGKILQYGERVFGIREGSEDERIDRTIRATEEFFRSLGLATRLHELQIGQDTIDEIVRRFNERGSRLGEAGNITGDVTRRILELCK</sequence>
<gene>
    <name evidence="5" type="ORF">BHV66_01445</name>
</gene>
<dbReference type="Proteomes" id="UP000187417">
    <property type="component" value="Unassembled WGS sequence"/>
</dbReference>